<protein>
    <submittedName>
        <fullName evidence="2">Uncharacterized protein</fullName>
    </submittedName>
</protein>
<proteinExistence type="predicted"/>
<dbReference type="AlphaFoldDB" id="A0A9D1YM02"/>
<sequence>MHGIGQKNRQRIGQAVRPAGRLAAAALLAFCFFGVCYPELAFSGDVCRKADGSAMEAQDYEALLDAPEGGLQITFSFLTPEKRGGDQESAGESDGTEGCREEDNVGSTGMQGETRRGV</sequence>
<evidence type="ECO:0000313" key="2">
    <source>
        <dbReference type="EMBL" id="HIY59131.1"/>
    </source>
</evidence>
<feature type="region of interest" description="Disordered" evidence="1">
    <location>
        <begin position="79"/>
        <end position="118"/>
    </location>
</feature>
<gene>
    <name evidence="2" type="ORF">H9831_00380</name>
</gene>
<evidence type="ECO:0000256" key="1">
    <source>
        <dbReference type="SAM" id="MobiDB-lite"/>
    </source>
</evidence>
<reference evidence="2" key="1">
    <citation type="journal article" date="2021" name="PeerJ">
        <title>Extensive microbial diversity within the chicken gut microbiome revealed by metagenomics and culture.</title>
        <authorList>
            <person name="Gilroy R."/>
            <person name="Ravi A."/>
            <person name="Getino M."/>
            <person name="Pursley I."/>
            <person name="Horton D.L."/>
            <person name="Alikhan N.F."/>
            <person name="Baker D."/>
            <person name="Gharbi K."/>
            <person name="Hall N."/>
            <person name="Watson M."/>
            <person name="Adriaenssens E.M."/>
            <person name="Foster-Nyarko E."/>
            <person name="Jarju S."/>
            <person name="Secka A."/>
            <person name="Antonio M."/>
            <person name="Oren A."/>
            <person name="Chaudhuri R.R."/>
            <person name="La Ragione R."/>
            <person name="Hildebrand F."/>
            <person name="Pallen M.J."/>
        </authorList>
    </citation>
    <scope>NUCLEOTIDE SEQUENCE</scope>
    <source>
        <strain evidence="2">ChiSxjej3B15-24422</strain>
    </source>
</reference>
<name>A0A9D1YM02_9FIRM</name>
<reference evidence="2" key="2">
    <citation type="submission" date="2021-04" db="EMBL/GenBank/DDBJ databases">
        <authorList>
            <person name="Gilroy R."/>
        </authorList>
    </citation>
    <scope>NUCLEOTIDE SEQUENCE</scope>
    <source>
        <strain evidence="2">ChiSxjej3B15-24422</strain>
    </source>
</reference>
<organism evidence="2 3">
    <name type="scientific">Candidatus Eisenbergiella pullistercoris</name>
    <dbReference type="NCBI Taxonomy" id="2838555"/>
    <lineage>
        <taxon>Bacteria</taxon>
        <taxon>Bacillati</taxon>
        <taxon>Bacillota</taxon>
        <taxon>Clostridia</taxon>
        <taxon>Lachnospirales</taxon>
        <taxon>Lachnospiraceae</taxon>
        <taxon>Eisenbergiella</taxon>
    </lineage>
</organism>
<dbReference type="Proteomes" id="UP000824007">
    <property type="component" value="Unassembled WGS sequence"/>
</dbReference>
<comment type="caution">
    <text evidence="2">The sequence shown here is derived from an EMBL/GenBank/DDBJ whole genome shotgun (WGS) entry which is preliminary data.</text>
</comment>
<dbReference type="EMBL" id="DXDD01000003">
    <property type="protein sequence ID" value="HIY59131.1"/>
    <property type="molecule type" value="Genomic_DNA"/>
</dbReference>
<accession>A0A9D1YM02</accession>
<evidence type="ECO:0000313" key="3">
    <source>
        <dbReference type="Proteomes" id="UP000824007"/>
    </source>
</evidence>